<accession>A0ABQ7U9Y8</accession>
<evidence type="ECO:0000313" key="3">
    <source>
        <dbReference type="Proteomes" id="UP000826656"/>
    </source>
</evidence>
<evidence type="ECO:0000313" key="2">
    <source>
        <dbReference type="EMBL" id="KAH0743161.1"/>
    </source>
</evidence>
<name>A0ABQ7U9Y8_SOLTU</name>
<feature type="compositionally biased region" description="Polar residues" evidence="1">
    <location>
        <begin position="153"/>
        <end position="174"/>
    </location>
</feature>
<gene>
    <name evidence="2" type="ORF">KY290_031154</name>
</gene>
<dbReference type="Proteomes" id="UP000826656">
    <property type="component" value="Unassembled WGS sequence"/>
</dbReference>
<evidence type="ECO:0000256" key="1">
    <source>
        <dbReference type="SAM" id="MobiDB-lite"/>
    </source>
</evidence>
<keyword evidence="3" id="KW-1185">Reference proteome</keyword>
<feature type="region of interest" description="Disordered" evidence="1">
    <location>
        <begin position="148"/>
        <end position="191"/>
    </location>
</feature>
<protein>
    <submittedName>
        <fullName evidence="2">Uncharacterized protein</fullName>
    </submittedName>
</protein>
<organism evidence="2 3">
    <name type="scientific">Solanum tuberosum</name>
    <name type="common">Potato</name>
    <dbReference type="NCBI Taxonomy" id="4113"/>
    <lineage>
        <taxon>Eukaryota</taxon>
        <taxon>Viridiplantae</taxon>
        <taxon>Streptophyta</taxon>
        <taxon>Embryophyta</taxon>
        <taxon>Tracheophyta</taxon>
        <taxon>Spermatophyta</taxon>
        <taxon>Magnoliopsida</taxon>
        <taxon>eudicotyledons</taxon>
        <taxon>Gunneridae</taxon>
        <taxon>Pentapetalae</taxon>
        <taxon>asterids</taxon>
        <taxon>lamiids</taxon>
        <taxon>Solanales</taxon>
        <taxon>Solanaceae</taxon>
        <taxon>Solanoideae</taxon>
        <taxon>Solaneae</taxon>
        <taxon>Solanum</taxon>
    </lineage>
</organism>
<dbReference type="InterPro" id="IPR005294">
    <property type="entry name" value="ATP_synth_F1_asu"/>
</dbReference>
<dbReference type="PANTHER" id="PTHR48082">
    <property type="entry name" value="ATP SYNTHASE SUBUNIT ALPHA, MITOCHONDRIAL"/>
    <property type="match status" value="1"/>
</dbReference>
<reference evidence="2 3" key="1">
    <citation type="journal article" date="2021" name="bioRxiv">
        <title>Chromosome-scale and haplotype-resolved genome assembly of a tetraploid potato cultivar.</title>
        <authorList>
            <person name="Sun H."/>
            <person name="Jiao W.-B."/>
            <person name="Krause K."/>
            <person name="Campoy J.A."/>
            <person name="Goel M."/>
            <person name="Folz-Donahue K."/>
            <person name="Kukat C."/>
            <person name="Huettel B."/>
            <person name="Schneeberger K."/>
        </authorList>
    </citation>
    <scope>NUCLEOTIDE SEQUENCE [LARGE SCALE GENOMIC DNA]</scope>
    <source>
        <strain evidence="2">SolTubOtavaFocal</strain>
        <tissue evidence="2">Leaves</tissue>
    </source>
</reference>
<proteinExistence type="predicted"/>
<comment type="caution">
    <text evidence="2">The sequence shown here is derived from an EMBL/GenBank/DDBJ whole genome shotgun (WGS) entry which is preliminary data.</text>
</comment>
<dbReference type="Gene3D" id="3.40.50.12240">
    <property type="match status" value="1"/>
</dbReference>
<sequence>MATNRPVTLVSGIHSVVLFRWMRQFPLEVCFKSSFETFTATGTFIPYCCNSMLANGESGLGVPIDGRGALSDHERRRVEVKAPGIIERKSVHEPMQTEVEIERGRKEPERPISQEVVPIVMLLNEIPRRFTEKKDFPKRDFQSISRKVRCDGQLSQSGSGQARLSSDNVVQATGSACHKEASQKAGQAGER</sequence>
<dbReference type="EMBL" id="JAIVGD010000023">
    <property type="protein sequence ID" value="KAH0743161.1"/>
    <property type="molecule type" value="Genomic_DNA"/>
</dbReference>
<dbReference type="PANTHER" id="PTHR48082:SF2">
    <property type="entry name" value="ATP SYNTHASE SUBUNIT ALPHA, MITOCHONDRIAL"/>
    <property type="match status" value="1"/>
</dbReference>